<evidence type="ECO:0000313" key="2">
    <source>
        <dbReference type="Proteomes" id="UP001482620"/>
    </source>
</evidence>
<comment type="caution">
    <text evidence="1">The sequence shown here is derived from an EMBL/GenBank/DDBJ whole genome shotgun (WGS) entry which is preliminary data.</text>
</comment>
<name>A0ABV0VG08_9TELE</name>
<dbReference type="Proteomes" id="UP001482620">
    <property type="component" value="Unassembled WGS sequence"/>
</dbReference>
<dbReference type="PROSITE" id="PS51257">
    <property type="entry name" value="PROKAR_LIPOPROTEIN"/>
    <property type="match status" value="1"/>
</dbReference>
<protein>
    <submittedName>
        <fullName evidence="1">Uncharacterized protein</fullName>
    </submittedName>
</protein>
<dbReference type="EMBL" id="JAHRIQ010106641">
    <property type="protein sequence ID" value="MEQ2256195.1"/>
    <property type="molecule type" value="Genomic_DNA"/>
</dbReference>
<sequence length="132" mass="14974">MFAQILKKAPFNCNEILLKSVINPVQFGLSCPFHQNPHSKFKWVTGSWTLPNPVIIHEDFSRVSHLMFSLECDDGSDPVKYSEPFGFKLFLHPILGISASFQCISNCYGTFLTNQRPVCRETHTQFHSLPGS</sequence>
<gene>
    <name evidence="1" type="ORF">ILYODFUR_021875</name>
</gene>
<accession>A0ABV0VG08</accession>
<evidence type="ECO:0000313" key="1">
    <source>
        <dbReference type="EMBL" id="MEQ2256195.1"/>
    </source>
</evidence>
<organism evidence="1 2">
    <name type="scientific">Ilyodon furcidens</name>
    <name type="common">goldbreast splitfin</name>
    <dbReference type="NCBI Taxonomy" id="33524"/>
    <lineage>
        <taxon>Eukaryota</taxon>
        <taxon>Metazoa</taxon>
        <taxon>Chordata</taxon>
        <taxon>Craniata</taxon>
        <taxon>Vertebrata</taxon>
        <taxon>Euteleostomi</taxon>
        <taxon>Actinopterygii</taxon>
        <taxon>Neopterygii</taxon>
        <taxon>Teleostei</taxon>
        <taxon>Neoteleostei</taxon>
        <taxon>Acanthomorphata</taxon>
        <taxon>Ovalentaria</taxon>
        <taxon>Atherinomorphae</taxon>
        <taxon>Cyprinodontiformes</taxon>
        <taxon>Goodeidae</taxon>
        <taxon>Ilyodon</taxon>
    </lineage>
</organism>
<proteinExistence type="predicted"/>
<reference evidence="1 2" key="1">
    <citation type="submission" date="2021-06" db="EMBL/GenBank/DDBJ databases">
        <authorList>
            <person name="Palmer J.M."/>
        </authorList>
    </citation>
    <scope>NUCLEOTIDE SEQUENCE [LARGE SCALE GENOMIC DNA]</scope>
    <source>
        <strain evidence="2">if_2019</strain>
        <tissue evidence="1">Muscle</tissue>
    </source>
</reference>
<keyword evidence="2" id="KW-1185">Reference proteome</keyword>